<feature type="region of interest" description="Disordered" evidence="2">
    <location>
        <begin position="203"/>
        <end position="230"/>
    </location>
</feature>
<dbReference type="AlphaFoldDB" id="A0ABD1P1S2"/>
<feature type="compositionally biased region" description="Basic and acidic residues" evidence="2">
    <location>
        <begin position="361"/>
        <end position="371"/>
    </location>
</feature>
<sequence>MELPLWIAVFYFVEFVRDDQRKWYWKWGDSHDVDGLEIVTEISYKELYGKLLDLCNGDYSLHELEMRFLLPGDAMFAEPIQIILDKHVHWYVGLNKQGYPRPICITRVSKGPALVNDKIDAVKPGELELEIETETLSFNNLRVWCILHASPEEREEEYVRLFVSDPRREDPILDAYLHDDRADGAAGDEEPDDIFEQVREDDPLRSPVAQDEHEVGQSSPAAVPRAPLRRSRPCCEHRNMLRQILEQIKKLTDQVDELKRKRGAEEADDREVDTGIDRTWQKSVEELVDTDVETTIEGEADAAVGTWIEPTVEVAQEEAVDTGVDTTVDDAQVDAVITGVDTPVEGEAKVAVDTRIGKTVEGDAEKADQPRRRTTRSVRQKYVQEKPKVFLCRSKRKVVEKPDVDEQLRKTRVKNFHIG</sequence>
<proteinExistence type="predicted"/>
<feature type="region of interest" description="Disordered" evidence="2">
    <location>
        <begin position="361"/>
        <end position="381"/>
    </location>
</feature>
<evidence type="ECO:0000313" key="4">
    <source>
        <dbReference type="Proteomes" id="UP001604277"/>
    </source>
</evidence>
<comment type="caution">
    <text evidence="3">The sequence shown here is derived from an EMBL/GenBank/DDBJ whole genome shotgun (WGS) entry which is preliminary data.</text>
</comment>
<gene>
    <name evidence="3" type="ORF">Fot_56038</name>
</gene>
<organism evidence="3 4">
    <name type="scientific">Forsythia ovata</name>
    <dbReference type="NCBI Taxonomy" id="205694"/>
    <lineage>
        <taxon>Eukaryota</taxon>
        <taxon>Viridiplantae</taxon>
        <taxon>Streptophyta</taxon>
        <taxon>Embryophyta</taxon>
        <taxon>Tracheophyta</taxon>
        <taxon>Spermatophyta</taxon>
        <taxon>Magnoliopsida</taxon>
        <taxon>eudicotyledons</taxon>
        <taxon>Gunneridae</taxon>
        <taxon>Pentapetalae</taxon>
        <taxon>asterids</taxon>
        <taxon>lamiids</taxon>
        <taxon>Lamiales</taxon>
        <taxon>Oleaceae</taxon>
        <taxon>Forsythieae</taxon>
        <taxon>Forsythia</taxon>
    </lineage>
</organism>
<evidence type="ECO:0000256" key="1">
    <source>
        <dbReference type="SAM" id="Coils"/>
    </source>
</evidence>
<feature type="coiled-coil region" evidence="1">
    <location>
        <begin position="241"/>
        <end position="268"/>
    </location>
</feature>
<dbReference type="Proteomes" id="UP001604277">
    <property type="component" value="Unassembled WGS sequence"/>
</dbReference>
<reference evidence="4" key="1">
    <citation type="submission" date="2024-07" db="EMBL/GenBank/DDBJ databases">
        <title>Two chromosome-level genome assemblies of Korean endemic species Abeliophyllum distichum and Forsythia ovata (Oleaceae).</title>
        <authorList>
            <person name="Jang H."/>
        </authorList>
    </citation>
    <scope>NUCLEOTIDE SEQUENCE [LARGE SCALE GENOMIC DNA]</scope>
</reference>
<protein>
    <submittedName>
        <fullName evidence="3">Uncharacterized protein</fullName>
    </submittedName>
</protein>
<evidence type="ECO:0000256" key="2">
    <source>
        <dbReference type="SAM" id="MobiDB-lite"/>
    </source>
</evidence>
<feature type="compositionally biased region" description="Basic and acidic residues" evidence="2">
    <location>
        <begin position="203"/>
        <end position="215"/>
    </location>
</feature>
<accession>A0ABD1P1S2</accession>
<keyword evidence="1" id="KW-0175">Coiled coil</keyword>
<dbReference type="EMBL" id="JBFOLJ010000035">
    <property type="protein sequence ID" value="KAL2457810.1"/>
    <property type="molecule type" value="Genomic_DNA"/>
</dbReference>
<keyword evidence="4" id="KW-1185">Reference proteome</keyword>
<name>A0ABD1P1S2_9LAMI</name>
<evidence type="ECO:0000313" key="3">
    <source>
        <dbReference type="EMBL" id="KAL2457810.1"/>
    </source>
</evidence>